<evidence type="ECO:0000313" key="2">
    <source>
        <dbReference type="EMBL" id="CAD7458199.1"/>
    </source>
</evidence>
<protein>
    <submittedName>
        <fullName evidence="2">Uncharacterized protein</fullName>
    </submittedName>
</protein>
<sequence>MVKDGAVQKFLVILMFSCSQVPEEYVTKEIFDAVSVYIIPKPQLQRTILTVSRHRSKIQQRVFLHVGPDNECENQLTEWALNDSPVGDLEDVLDTTLTGRKSSFVWPVMSNIVIPGCGFGGNWLMSRRRRRCVKTRVGRCRKKVGESVPATLVLVEQKDAPAT</sequence>
<proteinExistence type="predicted"/>
<dbReference type="EMBL" id="OE002116">
    <property type="protein sequence ID" value="CAD7458199.1"/>
    <property type="molecule type" value="Genomic_DNA"/>
</dbReference>
<keyword evidence="1" id="KW-0472">Membrane</keyword>
<evidence type="ECO:0000256" key="1">
    <source>
        <dbReference type="SAM" id="Phobius"/>
    </source>
</evidence>
<reference evidence="2" key="1">
    <citation type="submission" date="2020-11" db="EMBL/GenBank/DDBJ databases">
        <authorList>
            <person name="Tran Van P."/>
        </authorList>
    </citation>
    <scope>NUCLEOTIDE SEQUENCE</scope>
</reference>
<name>A0A7R9IGV7_9NEOP</name>
<organism evidence="2">
    <name type="scientific">Timema tahoe</name>
    <dbReference type="NCBI Taxonomy" id="61484"/>
    <lineage>
        <taxon>Eukaryota</taxon>
        <taxon>Metazoa</taxon>
        <taxon>Ecdysozoa</taxon>
        <taxon>Arthropoda</taxon>
        <taxon>Hexapoda</taxon>
        <taxon>Insecta</taxon>
        <taxon>Pterygota</taxon>
        <taxon>Neoptera</taxon>
        <taxon>Polyneoptera</taxon>
        <taxon>Phasmatodea</taxon>
        <taxon>Timematodea</taxon>
        <taxon>Timematoidea</taxon>
        <taxon>Timematidae</taxon>
        <taxon>Timema</taxon>
    </lineage>
</organism>
<keyword evidence="1" id="KW-0812">Transmembrane</keyword>
<feature type="transmembrane region" description="Helical" evidence="1">
    <location>
        <begin position="104"/>
        <end position="125"/>
    </location>
</feature>
<accession>A0A7R9IGV7</accession>
<gene>
    <name evidence="2" type="ORF">TTEB3V08_LOCUS6183</name>
</gene>
<keyword evidence="1" id="KW-1133">Transmembrane helix</keyword>
<dbReference type="AlphaFoldDB" id="A0A7R9IGV7"/>